<dbReference type="EMBL" id="LMWU01000088">
    <property type="protein sequence ID" value="KUN52999.1"/>
    <property type="molecule type" value="Genomic_DNA"/>
</dbReference>
<reference evidence="2 3" key="1">
    <citation type="submission" date="2015-10" db="EMBL/GenBank/DDBJ databases">
        <title>Draft genome sequence of Streptomyces canus DSM 40017, type strain for the species Streptomyces canus.</title>
        <authorList>
            <person name="Ruckert C."/>
            <person name="Winkler A."/>
            <person name="Kalinowski J."/>
            <person name="Kampfer P."/>
            <person name="Glaeser S."/>
        </authorList>
    </citation>
    <scope>NUCLEOTIDE SEQUENCE [LARGE SCALE GENOMIC DNA]</scope>
    <source>
        <strain evidence="2 3">DSM 40017</strain>
    </source>
</reference>
<organism evidence="2 3">
    <name type="scientific">Streptomyces canus</name>
    <dbReference type="NCBI Taxonomy" id="58343"/>
    <lineage>
        <taxon>Bacteria</taxon>
        <taxon>Bacillati</taxon>
        <taxon>Actinomycetota</taxon>
        <taxon>Actinomycetes</taxon>
        <taxon>Kitasatosporales</taxon>
        <taxon>Streptomycetaceae</taxon>
        <taxon>Streptomyces</taxon>
        <taxon>Streptomyces aurantiacus group</taxon>
    </lineage>
</organism>
<keyword evidence="1" id="KW-0732">Signal</keyword>
<feature type="signal peptide" evidence="1">
    <location>
        <begin position="1"/>
        <end position="30"/>
    </location>
</feature>
<name>A0A101RJS0_9ACTN</name>
<gene>
    <name evidence="2" type="ORF">AQJ46_50560</name>
</gene>
<accession>A0A101RJS0</accession>
<sequence length="133" mass="14520">MLRNVSHRRPLRLFASVLTTGLMMFGMTVAVTPSASAAACTTWNPSANGEGGGSIKISTHLKNSNYSGCDNRAAISAGDWVWVRCLKWNTATSHWWVYLRTDVGSNYGWTSLDNFNTIAYDDDGDGAVEYADC</sequence>
<proteinExistence type="predicted"/>
<dbReference type="RefSeq" id="WP_059212128.1">
    <property type="nucleotide sequence ID" value="NZ_JBEXNU010000031.1"/>
</dbReference>
<dbReference type="Proteomes" id="UP000053669">
    <property type="component" value="Unassembled WGS sequence"/>
</dbReference>
<evidence type="ECO:0008006" key="4">
    <source>
        <dbReference type="Google" id="ProtNLM"/>
    </source>
</evidence>
<protein>
    <recommendedName>
        <fullName evidence="4">SH3b domain-containing protein</fullName>
    </recommendedName>
</protein>
<comment type="caution">
    <text evidence="2">The sequence shown here is derived from an EMBL/GenBank/DDBJ whole genome shotgun (WGS) entry which is preliminary data.</text>
</comment>
<evidence type="ECO:0000256" key="1">
    <source>
        <dbReference type="SAM" id="SignalP"/>
    </source>
</evidence>
<dbReference type="AlphaFoldDB" id="A0A101RJS0"/>
<evidence type="ECO:0000313" key="2">
    <source>
        <dbReference type="EMBL" id="KUN52999.1"/>
    </source>
</evidence>
<feature type="chain" id="PRO_5039026300" description="SH3b domain-containing protein" evidence="1">
    <location>
        <begin position="31"/>
        <end position="133"/>
    </location>
</feature>
<evidence type="ECO:0000313" key="3">
    <source>
        <dbReference type="Proteomes" id="UP000053669"/>
    </source>
</evidence>